<feature type="domain" description="FLYWCH-type" evidence="4">
    <location>
        <begin position="173"/>
        <end position="228"/>
    </location>
</feature>
<keyword evidence="2" id="KW-0863">Zinc-finger</keyword>
<evidence type="ECO:0000313" key="5">
    <source>
        <dbReference type="EMBL" id="CAH2040240.1"/>
    </source>
</evidence>
<dbReference type="Gene3D" id="2.20.25.240">
    <property type="match status" value="1"/>
</dbReference>
<evidence type="ECO:0000259" key="4">
    <source>
        <dbReference type="Pfam" id="PF04500"/>
    </source>
</evidence>
<gene>
    <name evidence="5" type="ORF">IPOD504_LOCUS2404</name>
</gene>
<sequence>MDVIPGHFVTSSKGGSLILVGEGDGCLHLVIASVTSEALVQNESDDDVIEVVRDEAPIEILSDGEEMEAEKSKVNVTHEFHFADLAGAENMQDTNECTNLDPLTNSSIDEDRPVNVTECNETTTPAPESFKDNAVGDQESELTVAELVWTTPNSNYKGAAILGLGSGATLVEKDGRSVLMIGGNRFMRHYISRHGRTRWRCCRSFNRCRAIAITWQNRIVKLNNQHNH</sequence>
<name>A0ABN8HS08_9NEOP</name>
<evidence type="ECO:0000256" key="1">
    <source>
        <dbReference type="ARBA" id="ARBA00022723"/>
    </source>
</evidence>
<keyword evidence="6" id="KW-1185">Reference proteome</keyword>
<accession>A0ABN8HS08</accession>
<proteinExistence type="predicted"/>
<evidence type="ECO:0000256" key="3">
    <source>
        <dbReference type="ARBA" id="ARBA00022833"/>
    </source>
</evidence>
<protein>
    <recommendedName>
        <fullName evidence="4">FLYWCH-type domain-containing protein</fullName>
    </recommendedName>
</protein>
<reference evidence="5" key="1">
    <citation type="submission" date="2022-03" db="EMBL/GenBank/DDBJ databases">
        <authorList>
            <person name="Martin H S."/>
        </authorList>
    </citation>
    <scope>NUCLEOTIDE SEQUENCE</scope>
</reference>
<dbReference type="EMBL" id="OW152824">
    <property type="protein sequence ID" value="CAH2040240.1"/>
    <property type="molecule type" value="Genomic_DNA"/>
</dbReference>
<evidence type="ECO:0000313" key="6">
    <source>
        <dbReference type="Proteomes" id="UP000837857"/>
    </source>
</evidence>
<organism evidence="5 6">
    <name type="scientific">Iphiclides podalirius</name>
    <name type="common">scarce swallowtail</name>
    <dbReference type="NCBI Taxonomy" id="110791"/>
    <lineage>
        <taxon>Eukaryota</taxon>
        <taxon>Metazoa</taxon>
        <taxon>Ecdysozoa</taxon>
        <taxon>Arthropoda</taxon>
        <taxon>Hexapoda</taxon>
        <taxon>Insecta</taxon>
        <taxon>Pterygota</taxon>
        <taxon>Neoptera</taxon>
        <taxon>Endopterygota</taxon>
        <taxon>Lepidoptera</taxon>
        <taxon>Glossata</taxon>
        <taxon>Ditrysia</taxon>
        <taxon>Papilionoidea</taxon>
        <taxon>Papilionidae</taxon>
        <taxon>Papilioninae</taxon>
        <taxon>Iphiclides</taxon>
    </lineage>
</organism>
<dbReference type="InterPro" id="IPR007588">
    <property type="entry name" value="Znf_FLYWCH"/>
</dbReference>
<evidence type="ECO:0000256" key="2">
    <source>
        <dbReference type="ARBA" id="ARBA00022771"/>
    </source>
</evidence>
<keyword evidence="3" id="KW-0862">Zinc</keyword>
<feature type="non-terminal residue" evidence="5">
    <location>
        <position position="228"/>
    </location>
</feature>
<dbReference type="Pfam" id="PF04500">
    <property type="entry name" value="FLYWCH"/>
    <property type="match status" value="1"/>
</dbReference>
<dbReference type="Proteomes" id="UP000837857">
    <property type="component" value="Chromosome 12"/>
</dbReference>
<keyword evidence="1" id="KW-0479">Metal-binding</keyword>